<reference evidence="2" key="1">
    <citation type="journal article" date="2020" name="Stud. Mycol.">
        <title>101 Dothideomycetes genomes: a test case for predicting lifestyles and emergence of pathogens.</title>
        <authorList>
            <person name="Haridas S."/>
            <person name="Albert R."/>
            <person name="Binder M."/>
            <person name="Bloem J."/>
            <person name="Labutti K."/>
            <person name="Salamov A."/>
            <person name="Andreopoulos B."/>
            <person name="Baker S."/>
            <person name="Barry K."/>
            <person name="Bills G."/>
            <person name="Bluhm B."/>
            <person name="Cannon C."/>
            <person name="Castanera R."/>
            <person name="Culley D."/>
            <person name="Daum C."/>
            <person name="Ezra D."/>
            <person name="Gonzalez J."/>
            <person name="Henrissat B."/>
            <person name="Kuo A."/>
            <person name="Liang C."/>
            <person name="Lipzen A."/>
            <person name="Lutzoni F."/>
            <person name="Magnuson J."/>
            <person name="Mondo S."/>
            <person name="Nolan M."/>
            <person name="Ohm R."/>
            <person name="Pangilinan J."/>
            <person name="Park H.-J."/>
            <person name="Ramirez L."/>
            <person name="Alfaro M."/>
            <person name="Sun H."/>
            <person name="Tritt A."/>
            <person name="Yoshinaga Y."/>
            <person name="Zwiers L.-H."/>
            <person name="Turgeon B."/>
            <person name="Goodwin S."/>
            <person name="Spatafora J."/>
            <person name="Crous P."/>
            <person name="Grigoriev I."/>
        </authorList>
    </citation>
    <scope>NUCLEOTIDE SEQUENCE</scope>
    <source>
        <strain evidence="2">ATCC 16933</strain>
    </source>
</reference>
<accession>A0A6A6NS52</accession>
<evidence type="ECO:0000259" key="1">
    <source>
        <dbReference type="Pfam" id="PF06985"/>
    </source>
</evidence>
<dbReference type="AlphaFoldDB" id="A0A6A6NS52"/>
<keyword evidence="3" id="KW-1185">Reference proteome</keyword>
<dbReference type="PANTHER" id="PTHR33112:SF12">
    <property type="entry name" value="HETEROKARYON INCOMPATIBILITY DOMAIN-CONTAINING PROTEIN"/>
    <property type="match status" value="1"/>
</dbReference>
<organism evidence="2 3">
    <name type="scientific">Lineolata rhizophorae</name>
    <dbReference type="NCBI Taxonomy" id="578093"/>
    <lineage>
        <taxon>Eukaryota</taxon>
        <taxon>Fungi</taxon>
        <taxon>Dikarya</taxon>
        <taxon>Ascomycota</taxon>
        <taxon>Pezizomycotina</taxon>
        <taxon>Dothideomycetes</taxon>
        <taxon>Dothideomycetes incertae sedis</taxon>
        <taxon>Lineolatales</taxon>
        <taxon>Lineolataceae</taxon>
        <taxon>Lineolata</taxon>
    </lineage>
</organism>
<name>A0A6A6NS52_9PEZI</name>
<gene>
    <name evidence="2" type="ORF">BDY21DRAFT_353434</name>
</gene>
<evidence type="ECO:0000313" key="2">
    <source>
        <dbReference type="EMBL" id="KAF2454252.1"/>
    </source>
</evidence>
<dbReference type="InterPro" id="IPR010730">
    <property type="entry name" value="HET"/>
</dbReference>
<sequence length="807" mass="90663">MSDIAYINNLFEAKMSAITTPPPSTKSESPYCAKCWDIDRAIGAFESCLVSKVDFRGPRHFHLGLHSQLISRAGACRTCAGIVSKVEANKGRLPKDFRAELAGDVVFSLHLLEGQPRALVLYGSAGVPAAEDMAPEERYRRYLVATSRAEVPYAGILLHSLVRVRPEELRAREMAPENIDAALVKRWIRLCDEKHQDSCHINYGIFLLPGDVQINLIDVEQGCVVTGWSVKDVQYAALSYCWGTDLSMQATKSNIEELQRPGSLLEGSKFRLPATVRDAMTLCAQLGLHYLWVDRLCITQDVFEMKRSQIEAMAWIYAKAYFTIAAVEGDGADYGLSGVGRPSADLRWKSRMLELPTRHMVAWRDLNGGLRRQSKSVYDWKRRGWTLQEHVFSKRLLVMDTQVFWACAGATWEEGFEYPGELDHSPETMSRPLKFAPGGVPSQIVCDPTTIQKLTVAKWPNLAEYGILVQEYATRHLTNQTDAIDAFAGAVAAMSQSFVAGFLYGLSEFFFDHSLLWQPGLGSSPLHPRLARGQAKAANLPSWSWISYMGKLDTQMWSLCSDYIHPQGPFPITPVPLVEWYKREAGAGARVRVDNTYHTVRTHTSTASSLPPGWTKHEGSSSTPRFFTHETLGPEKKFAYPIPPFVRPRDIHTTKTFAPHLEFRAPRRTFRIGALSHWWDPASVLSELRPGGTGYFCADWEIRDLDGAWAGTIRLQVPEGQDPPEGTLCELVAISQGATKTDVPHVEAHPVHEIPRREHLRERAVYWYFNVLWVEWEGGVAYRKALGRVWTGAWKVTDEEMIDVVLG</sequence>
<evidence type="ECO:0000313" key="3">
    <source>
        <dbReference type="Proteomes" id="UP000799766"/>
    </source>
</evidence>
<feature type="domain" description="Heterokaryon incompatibility" evidence="1">
    <location>
        <begin position="235"/>
        <end position="389"/>
    </location>
</feature>
<dbReference type="OrthoDB" id="5428863at2759"/>
<dbReference type="Pfam" id="PF06985">
    <property type="entry name" value="HET"/>
    <property type="match status" value="1"/>
</dbReference>
<dbReference type="PANTHER" id="PTHR33112">
    <property type="entry name" value="DOMAIN PROTEIN, PUTATIVE-RELATED"/>
    <property type="match status" value="1"/>
</dbReference>
<dbReference type="Proteomes" id="UP000799766">
    <property type="component" value="Unassembled WGS sequence"/>
</dbReference>
<dbReference type="EMBL" id="MU001692">
    <property type="protein sequence ID" value="KAF2454252.1"/>
    <property type="molecule type" value="Genomic_DNA"/>
</dbReference>
<proteinExistence type="predicted"/>
<protein>
    <submittedName>
        <fullName evidence="2">Heterokaryon incompatibility protein-domain-containing protein</fullName>
    </submittedName>
</protein>